<reference evidence="15" key="1">
    <citation type="journal article" date="2022" name="bioRxiv">
        <title>Sequencing and chromosome-scale assembly of the giantPleurodeles waltlgenome.</title>
        <authorList>
            <person name="Brown T."/>
            <person name="Elewa A."/>
            <person name="Iarovenko S."/>
            <person name="Subramanian E."/>
            <person name="Araus A.J."/>
            <person name="Petzold A."/>
            <person name="Susuki M."/>
            <person name="Suzuki K.-i.T."/>
            <person name="Hayashi T."/>
            <person name="Toyoda A."/>
            <person name="Oliveira C."/>
            <person name="Osipova E."/>
            <person name="Leigh N.D."/>
            <person name="Simon A."/>
            <person name="Yun M.H."/>
        </authorList>
    </citation>
    <scope>NUCLEOTIDE SEQUENCE</scope>
    <source>
        <strain evidence="15">20211129_DDA</strain>
        <tissue evidence="15">Liver</tissue>
    </source>
</reference>
<comment type="caution">
    <text evidence="15">The sequence shown here is derived from an EMBL/GenBank/DDBJ whole genome shotgun (WGS) entry which is preliminary data.</text>
</comment>
<dbReference type="InterPro" id="IPR013087">
    <property type="entry name" value="Znf_C2H2_type"/>
</dbReference>
<proteinExistence type="inferred from homology"/>
<dbReference type="AlphaFoldDB" id="A0AAV7PUS9"/>
<dbReference type="GO" id="GO:0005654">
    <property type="term" value="C:nucleoplasm"/>
    <property type="evidence" value="ECO:0007669"/>
    <property type="project" value="TreeGrafter"/>
</dbReference>
<dbReference type="FunFam" id="3.30.160.60:FF:000710">
    <property type="entry name" value="Zinc finger protein 768"/>
    <property type="match status" value="1"/>
</dbReference>
<dbReference type="FunFam" id="3.30.160.60:FF:002343">
    <property type="entry name" value="Zinc finger protein 33A"/>
    <property type="match status" value="1"/>
</dbReference>
<dbReference type="FunFam" id="3.30.160.60:FF:000624">
    <property type="entry name" value="zinc finger protein 697"/>
    <property type="match status" value="1"/>
</dbReference>
<dbReference type="PROSITE" id="PS50805">
    <property type="entry name" value="KRAB"/>
    <property type="match status" value="1"/>
</dbReference>
<dbReference type="GO" id="GO:0000978">
    <property type="term" value="F:RNA polymerase II cis-regulatory region sequence-specific DNA binding"/>
    <property type="evidence" value="ECO:0007669"/>
    <property type="project" value="TreeGrafter"/>
</dbReference>
<dbReference type="Pfam" id="PF13912">
    <property type="entry name" value="zf-C2H2_6"/>
    <property type="match status" value="1"/>
</dbReference>
<dbReference type="FunFam" id="3.30.160.60:FF:000360">
    <property type="entry name" value="zinc finger protein 572"/>
    <property type="match status" value="1"/>
</dbReference>
<dbReference type="InterPro" id="IPR001909">
    <property type="entry name" value="KRAB"/>
</dbReference>
<dbReference type="PROSITE" id="PS00028">
    <property type="entry name" value="ZINC_FINGER_C2H2_1"/>
    <property type="match status" value="9"/>
</dbReference>
<keyword evidence="11" id="KW-0539">Nucleus</keyword>
<organism evidence="15 16">
    <name type="scientific">Pleurodeles waltl</name>
    <name type="common">Iberian ribbed newt</name>
    <dbReference type="NCBI Taxonomy" id="8319"/>
    <lineage>
        <taxon>Eukaryota</taxon>
        <taxon>Metazoa</taxon>
        <taxon>Chordata</taxon>
        <taxon>Craniata</taxon>
        <taxon>Vertebrata</taxon>
        <taxon>Euteleostomi</taxon>
        <taxon>Amphibia</taxon>
        <taxon>Batrachia</taxon>
        <taxon>Caudata</taxon>
        <taxon>Salamandroidea</taxon>
        <taxon>Salamandridae</taxon>
        <taxon>Pleurodelinae</taxon>
        <taxon>Pleurodeles</taxon>
    </lineage>
</organism>
<accession>A0AAV7PUS9</accession>
<feature type="domain" description="C2H2-type" evidence="13">
    <location>
        <begin position="316"/>
        <end position="343"/>
    </location>
</feature>
<evidence type="ECO:0000313" key="16">
    <source>
        <dbReference type="Proteomes" id="UP001066276"/>
    </source>
</evidence>
<feature type="domain" description="C2H2-type" evidence="13">
    <location>
        <begin position="372"/>
        <end position="399"/>
    </location>
</feature>
<evidence type="ECO:0000256" key="2">
    <source>
        <dbReference type="ARBA" id="ARBA00004123"/>
    </source>
</evidence>
<name>A0AAV7PUS9_PLEWA</name>
<comment type="function">
    <text evidence="1">May be involved in transcriptional regulation.</text>
</comment>
<feature type="domain" description="C2H2-type" evidence="13">
    <location>
        <begin position="400"/>
        <end position="427"/>
    </location>
</feature>
<evidence type="ECO:0000259" key="14">
    <source>
        <dbReference type="PROSITE" id="PS50805"/>
    </source>
</evidence>
<dbReference type="SUPFAM" id="SSF109640">
    <property type="entry name" value="KRAB domain (Kruppel-associated box)"/>
    <property type="match status" value="1"/>
</dbReference>
<evidence type="ECO:0000256" key="8">
    <source>
        <dbReference type="ARBA" id="ARBA00023015"/>
    </source>
</evidence>
<evidence type="ECO:0000259" key="13">
    <source>
        <dbReference type="PROSITE" id="PS50157"/>
    </source>
</evidence>
<dbReference type="Gene3D" id="3.30.160.60">
    <property type="entry name" value="Classic Zinc Finger"/>
    <property type="match status" value="9"/>
</dbReference>
<evidence type="ECO:0000256" key="4">
    <source>
        <dbReference type="ARBA" id="ARBA00022723"/>
    </source>
</evidence>
<evidence type="ECO:0000256" key="11">
    <source>
        <dbReference type="ARBA" id="ARBA00023242"/>
    </source>
</evidence>
<dbReference type="FunFam" id="3.30.160.60:FF:000506">
    <property type="entry name" value="Zinc finger protein 23"/>
    <property type="match status" value="1"/>
</dbReference>
<evidence type="ECO:0000256" key="10">
    <source>
        <dbReference type="ARBA" id="ARBA00023163"/>
    </source>
</evidence>
<dbReference type="GO" id="GO:0001227">
    <property type="term" value="F:DNA-binding transcription repressor activity, RNA polymerase II-specific"/>
    <property type="evidence" value="ECO:0007669"/>
    <property type="project" value="TreeGrafter"/>
</dbReference>
<evidence type="ECO:0000313" key="15">
    <source>
        <dbReference type="EMBL" id="KAJ1130944.1"/>
    </source>
</evidence>
<dbReference type="FunFam" id="3.30.160.60:FF:000953">
    <property type="entry name" value="Zinc finger protein 691"/>
    <property type="match status" value="1"/>
</dbReference>
<dbReference type="InterPro" id="IPR036236">
    <property type="entry name" value="Znf_C2H2_sf"/>
</dbReference>
<comment type="similarity">
    <text evidence="3">Belongs to the krueppel C2H2-type zinc-finger protein family.</text>
</comment>
<keyword evidence="5" id="KW-0677">Repeat</keyword>
<evidence type="ECO:0000256" key="7">
    <source>
        <dbReference type="ARBA" id="ARBA00022833"/>
    </source>
</evidence>
<evidence type="ECO:0000256" key="5">
    <source>
        <dbReference type="ARBA" id="ARBA00022737"/>
    </source>
</evidence>
<dbReference type="GO" id="GO:0045944">
    <property type="term" value="P:positive regulation of transcription by RNA polymerase II"/>
    <property type="evidence" value="ECO:0007669"/>
    <property type="project" value="UniProtKB-ARBA"/>
</dbReference>
<dbReference type="GO" id="GO:0008270">
    <property type="term" value="F:zinc ion binding"/>
    <property type="evidence" value="ECO:0007669"/>
    <property type="project" value="UniProtKB-KW"/>
</dbReference>
<evidence type="ECO:0000256" key="9">
    <source>
        <dbReference type="ARBA" id="ARBA00023125"/>
    </source>
</evidence>
<dbReference type="FunFam" id="3.30.160.60:FF:000358">
    <property type="entry name" value="zinc finger protein 24"/>
    <property type="match status" value="1"/>
</dbReference>
<dbReference type="FunFam" id="3.30.160.60:FF:003288">
    <property type="entry name" value="Uncharacterized protein"/>
    <property type="match status" value="1"/>
</dbReference>
<feature type="domain" description="C2H2-type" evidence="13">
    <location>
        <begin position="344"/>
        <end position="371"/>
    </location>
</feature>
<evidence type="ECO:0000256" key="6">
    <source>
        <dbReference type="ARBA" id="ARBA00022771"/>
    </source>
</evidence>
<dbReference type="GO" id="GO:0001817">
    <property type="term" value="P:regulation of cytokine production"/>
    <property type="evidence" value="ECO:0007669"/>
    <property type="project" value="TreeGrafter"/>
</dbReference>
<evidence type="ECO:0008006" key="17">
    <source>
        <dbReference type="Google" id="ProtNLM"/>
    </source>
</evidence>
<protein>
    <recommendedName>
        <fullName evidence="17">Zinc finger protein 883-like</fullName>
    </recommendedName>
</protein>
<keyword evidence="8" id="KW-0805">Transcription regulation</keyword>
<keyword evidence="9" id="KW-0238">DNA-binding</keyword>
<feature type="domain" description="KRAB" evidence="14">
    <location>
        <begin position="13"/>
        <end position="84"/>
    </location>
</feature>
<comment type="subcellular location">
    <subcellularLocation>
        <location evidence="2">Nucleus</location>
    </subcellularLocation>
</comment>
<evidence type="ECO:0000256" key="3">
    <source>
        <dbReference type="ARBA" id="ARBA00006991"/>
    </source>
</evidence>
<dbReference type="PANTHER" id="PTHR24399:SF73">
    <property type="entry name" value="ZINC FINGER PROTEIN 572"/>
    <property type="match status" value="1"/>
</dbReference>
<dbReference type="Pfam" id="PF00096">
    <property type="entry name" value="zf-C2H2"/>
    <property type="match status" value="8"/>
</dbReference>
<keyword evidence="10" id="KW-0804">Transcription</keyword>
<dbReference type="SMART" id="SM00349">
    <property type="entry name" value="KRAB"/>
    <property type="match status" value="1"/>
</dbReference>
<dbReference type="Pfam" id="PF01352">
    <property type="entry name" value="KRAB"/>
    <property type="match status" value="1"/>
</dbReference>
<keyword evidence="6 12" id="KW-0863">Zinc-finger</keyword>
<feature type="domain" description="C2H2-type" evidence="13">
    <location>
        <begin position="260"/>
        <end position="287"/>
    </location>
</feature>
<dbReference type="GO" id="GO:0002682">
    <property type="term" value="P:regulation of immune system process"/>
    <property type="evidence" value="ECO:0007669"/>
    <property type="project" value="TreeGrafter"/>
</dbReference>
<feature type="domain" description="C2H2-type" evidence="13">
    <location>
        <begin position="288"/>
        <end position="315"/>
    </location>
</feature>
<dbReference type="SMART" id="SM00355">
    <property type="entry name" value="ZnF_C2H2"/>
    <property type="match status" value="9"/>
</dbReference>
<dbReference type="PANTHER" id="PTHR24399">
    <property type="entry name" value="ZINC FINGER AND BTB DOMAIN-CONTAINING"/>
    <property type="match status" value="1"/>
</dbReference>
<dbReference type="InterPro" id="IPR036051">
    <property type="entry name" value="KRAB_dom_sf"/>
</dbReference>
<dbReference type="SUPFAM" id="SSF57667">
    <property type="entry name" value="beta-beta-alpha zinc fingers"/>
    <property type="match status" value="5"/>
</dbReference>
<gene>
    <name evidence="15" type="ORF">NDU88_009288</name>
</gene>
<keyword evidence="16" id="KW-1185">Reference proteome</keyword>
<keyword evidence="7" id="KW-0862">Zinc</keyword>
<dbReference type="Gene3D" id="6.10.140.140">
    <property type="match status" value="1"/>
</dbReference>
<evidence type="ECO:0000256" key="1">
    <source>
        <dbReference type="ARBA" id="ARBA00003767"/>
    </source>
</evidence>
<dbReference type="FunFam" id="3.30.160.60:FF:001557">
    <property type="entry name" value="Transcription factor E4F1"/>
    <property type="match status" value="1"/>
</dbReference>
<feature type="domain" description="C2H2-type" evidence="13">
    <location>
        <begin position="484"/>
        <end position="511"/>
    </location>
</feature>
<dbReference type="CDD" id="cd07765">
    <property type="entry name" value="KRAB_A-box"/>
    <property type="match status" value="1"/>
</dbReference>
<dbReference type="Proteomes" id="UP001066276">
    <property type="component" value="Chromosome 7"/>
</dbReference>
<feature type="domain" description="C2H2-type" evidence="13">
    <location>
        <begin position="456"/>
        <end position="483"/>
    </location>
</feature>
<feature type="domain" description="C2H2-type" evidence="13">
    <location>
        <begin position="428"/>
        <end position="455"/>
    </location>
</feature>
<dbReference type="EMBL" id="JANPWB010000011">
    <property type="protein sequence ID" value="KAJ1130944.1"/>
    <property type="molecule type" value="Genomic_DNA"/>
</dbReference>
<evidence type="ECO:0000256" key="12">
    <source>
        <dbReference type="PROSITE-ProRule" id="PRU00042"/>
    </source>
</evidence>
<sequence length="519" mass="59933">MNVTEYFSIRASVTFSDVVAYFSEKEWQLMGDWQKELYKNVMQDIHTALISLGYTIVNSDTLLRVKEADKPSSRDRHCVDAAKDTSGRPFISPDILCRIKQEHDLKCLDYQVSGVRESMLQAPTGAAYQILTPGSLLRIKQETEHSSSVYHDPMTKDHMTSFTARDLRTGKNRDQDPKRTTEKLFLRQASGKTKENNPTCFYEEKVFEKTEKTPMQQPINLTRYQLEKSRLEQSHEYARDCSRPINYAVPPKQQPIERRFKCSACDKSFTKSALLVIHLRTHSGEKSYPCNECDKSFGDSTNLIRHQKTHRLARPFKCTECEKSFINSSKLKIHLRNHTGERPYQCTACNKTFTTYTHLTLHLKTHTVERLYQCTICKKSFINNSRLVIHQRTHTGERPYKCTECEKSFSDKPSLKLHHRTHTGERPYRCKQCGKGFSSSSNLIRHQRTHTGLKPYKCLACGKSFCQSSDLTQHVRTHTGERPYKCTVCDKSYHHTSALSQHKKTHRGMTGSIIQVVVT</sequence>
<keyword evidence="4" id="KW-0479">Metal-binding</keyword>
<dbReference type="PROSITE" id="PS50157">
    <property type="entry name" value="ZINC_FINGER_C2H2_2"/>
    <property type="match status" value="9"/>
</dbReference>